<dbReference type="STRING" id="131310.A0A0N4Z754"/>
<dbReference type="InterPro" id="IPR052748">
    <property type="entry name" value="ISR_Activator"/>
</dbReference>
<dbReference type="SUPFAM" id="SSF81901">
    <property type="entry name" value="HCP-like"/>
    <property type="match status" value="1"/>
</dbReference>
<accession>A0A0N4Z754</accession>
<dbReference type="InterPro" id="IPR006597">
    <property type="entry name" value="Sel1-like"/>
</dbReference>
<dbReference type="AlphaFoldDB" id="A0A0N4Z754"/>
<protein>
    <submittedName>
        <fullName evidence="2">HCP-like protein</fullName>
    </submittedName>
</protein>
<dbReference type="Gene3D" id="1.25.40.10">
    <property type="entry name" value="Tetratricopeptide repeat domain"/>
    <property type="match status" value="1"/>
</dbReference>
<keyword evidence="1" id="KW-1185">Reference proteome</keyword>
<dbReference type="PANTHER" id="PTHR45011:SF1">
    <property type="entry name" value="DAP3-BINDING CELL DEATH ENHANCER 1"/>
    <property type="match status" value="1"/>
</dbReference>
<sequence length="347" mass="39804">MATQRIAVTNVFRQGHRLILPSSTDSQSQDDSSQQKRLIINLTNPKMPTTFIRNPVLIKYPIMISEMLNKINIPEAFFQSSQSLSSSFLYNVMDSIKRKNDTKKSVPAISYKNTSTMTCENLSSSDASSQTSSTTFNLFNNIINNDFNVGDVISKYCNEDNENNSINDKAVMLFKDKKYYEAVQIFYSASRRGDYGAAFNLAQCLYEGKGIPENKVKAVQIWEELSKKNHKDSLYQLAVCLINGIGISKDRNRGIQLMEKASNLKHPEATYFMTIKNMKSPDVDEELLKSQISLLISISPKYENRFRKFLGYKDFPERISVIVKQILINIDKEYNRCFQSLFFKFPF</sequence>
<dbReference type="WBParaSite" id="PTRK_0000300700.1">
    <property type="protein sequence ID" value="PTRK_0000300700.1"/>
    <property type="gene ID" value="PTRK_0000300700"/>
</dbReference>
<dbReference type="PANTHER" id="PTHR45011">
    <property type="entry name" value="DAP3-BINDING CELL DEATH ENHANCER 1"/>
    <property type="match status" value="1"/>
</dbReference>
<dbReference type="InterPro" id="IPR011990">
    <property type="entry name" value="TPR-like_helical_dom_sf"/>
</dbReference>
<organism evidence="1 2">
    <name type="scientific">Parastrongyloides trichosuri</name>
    <name type="common">Possum-specific nematode worm</name>
    <dbReference type="NCBI Taxonomy" id="131310"/>
    <lineage>
        <taxon>Eukaryota</taxon>
        <taxon>Metazoa</taxon>
        <taxon>Ecdysozoa</taxon>
        <taxon>Nematoda</taxon>
        <taxon>Chromadorea</taxon>
        <taxon>Rhabditida</taxon>
        <taxon>Tylenchina</taxon>
        <taxon>Panagrolaimomorpha</taxon>
        <taxon>Strongyloidoidea</taxon>
        <taxon>Strongyloididae</taxon>
        <taxon>Parastrongyloides</taxon>
    </lineage>
</organism>
<evidence type="ECO:0000313" key="2">
    <source>
        <dbReference type="WBParaSite" id="PTRK_0000300700.1"/>
    </source>
</evidence>
<dbReference type="SMART" id="SM00671">
    <property type="entry name" value="SEL1"/>
    <property type="match status" value="2"/>
</dbReference>
<proteinExistence type="predicted"/>
<name>A0A0N4Z754_PARTI</name>
<dbReference type="Pfam" id="PF08238">
    <property type="entry name" value="Sel1"/>
    <property type="match status" value="2"/>
</dbReference>
<reference evidence="2" key="1">
    <citation type="submission" date="2017-02" db="UniProtKB">
        <authorList>
            <consortium name="WormBaseParasite"/>
        </authorList>
    </citation>
    <scope>IDENTIFICATION</scope>
</reference>
<dbReference type="Proteomes" id="UP000038045">
    <property type="component" value="Unplaced"/>
</dbReference>
<evidence type="ECO:0000313" key="1">
    <source>
        <dbReference type="Proteomes" id="UP000038045"/>
    </source>
</evidence>